<feature type="domain" description="Glycoside hydrolase family 3 C-terminal" evidence="3">
    <location>
        <begin position="4"/>
        <end position="68"/>
    </location>
</feature>
<organism evidence="4">
    <name type="scientific">Brassica napus</name>
    <name type="common">Rape</name>
    <dbReference type="NCBI Taxonomy" id="3708"/>
    <lineage>
        <taxon>Eukaryota</taxon>
        <taxon>Viridiplantae</taxon>
        <taxon>Streptophyta</taxon>
        <taxon>Embryophyta</taxon>
        <taxon>Tracheophyta</taxon>
        <taxon>Spermatophyta</taxon>
        <taxon>Magnoliopsida</taxon>
        <taxon>eudicotyledons</taxon>
        <taxon>Gunneridae</taxon>
        <taxon>Pentapetalae</taxon>
        <taxon>rosids</taxon>
        <taxon>malvids</taxon>
        <taxon>Brassicales</taxon>
        <taxon>Brassicaceae</taxon>
        <taxon>Brassiceae</taxon>
        <taxon>Brassica</taxon>
    </lineage>
</organism>
<protein>
    <submittedName>
        <fullName evidence="4">(rape) hypothetical protein</fullName>
    </submittedName>
</protein>
<dbReference type="SUPFAM" id="SSF52279">
    <property type="entry name" value="Beta-D-glucan exohydrolase, C-terminal domain"/>
    <property type="match status" value="1"/>
</dbReference>
<name>A0A816PHB4_BRANA</name>
<dbReference type="GO" id="GO:0004553">
    <property type="term" value="F:hydrolase activity, hydrolyzing O-glycosyl compounds"/>
    <property type="evidence" value="ECO:0007669"/>
    <property type="project" value="InterPro"/>
</dbReference>
<dbReference type="Proteomes" id="UP001295469">
    <property type="component" value="Chromosome A09"/>
</dbReference>
<evidence type="ECO:0000256" key="2">
    <source>
        <dbReference type="ARBA" id="ARBA00023295"/>
    </source>
</evidence>
<dbReference type="GO" id="GO:0005975">
    <property type="term" value="P:carbohydrate metabolic process"/>
    <property type="evidence" value="ECO:0007669"/>
    <property type="project" value="InterPro"/>
</dbReference>
<dbReference type="PANTHER" id="PTHR30620:SF90">
    <property type="entry name" value="BETA-D-GLUCAN EXOHYDROLASE-LIKE PROTEIN"/>
    <property type="match status" value="1"/>
</dbReference>
<dbReference type="PANTHER" id="PTHR30620">
    <property type="entry name" value="PERIPLASMIC BETA-GLUCOSIDASE-RELATED"/>
    <property type="match status" value="1"/>
</dbReference>
<keyword evidence="1" id="KW-0378">Hydrolase</keyword>
<evidence type="ECO:0000256" key="1">
    <source>
        <dbReference type="ARBA" id="ARBA00022801"/>
    </source>
</evidence>
<reference evidence="4" key="1">
    <citation type="submission" date="2021-01" db="EMBL/GenBank/DDBJ databases">
        <authorList>
            <consortium name="Genoscope - CEA"/>
            <person name="William W."/>
        </authorList>
    </citation>
    <scope>NUCLEOTIDE SEQUENCE</scope>
</reference>
<evidence type="ECO:0000313" key="4">
    <source>
        <dbReference type="EMBL" id="CAF2049203.1"/>
    </source>
</evidence>
<dbReference type="Pfam" id="PF01915">
    <property type="entry name" value="Glyco_hydro_3_C"/>
    <property type="match status" value="1"/>
</dbReference>
<dbReference type="InterPro" id="IPR002772">
    <property type="entry name" value="Glyco_hydro_3_C"/>
</dbReference>
<accession>A0A816PHB4</accession>
<keyword evidence="2" id="KW-0326">Glycosidase</keyword>
<evidence type="ECO:0000259" key="3">
    <source>
        <dbReference type="Pfam" id="PF01915"/>
    </source>
</evidence>
<feature type="non-terminal residue" evidence="4">
    <location>
        <position position="1"/>
    </location>
</feature>
<dbReference type="InterPro" id="IPR051915">
    <property type="entry name" value="Cellulose_Degrad_GH3"/>
</dbReference>
<gene>
    <name evidence="4" type="ORF">DARMORV10_A09P54580.1</name>
</gene>
<dbReference type="AlphaFoldDB" id="A0A816PHB4"/>
<dbReference type="InterPro" id="IPR036881">
    <property type="entry name" value="Glyco_hydro_3_C_sf"/>
</dbReference>
<proteinExistence type="predicted"/>
<sequence>MKCQVVLVTGSLLVIEPYLGTIDALAVAWLPGTEGQGVADVLFGDHPFDGTLPRTWMKSVAQNVATTNMTLSSHSDTESKPKSRTKFIYHRRQETRDGKTVLPTTMQCRV</sequence>
<dbReference type="Gene3D" id="3.40.50.1700">
    <property type="entry name" value="Glycoside hydrolase family 3 C-terminal domain"/>
    <property type="match status" value="1"/>
</dbReference>
<dbReference type="EMBL" id="HG994363">
    <property type="protein sequence ID" value="CAF2049203.1"/>
    <property type="molecule type" value="Genomic_DNA"/>
</dbReference>